<sequence length="566" mass="65093">MAPTPANSAPFPRYSSMRQNWMAGYYELPQVYSGMSFELQRVRTITSRIVKRNGQVWELWSPNSNQAPFLPKCRAPGYIPSLPIDPGARRYDGHFGRFDCLYSPQYSAADIPHWPFLRRPHLVSSNDFAYPAYEPLMRRWEVNPSDPRIGRFRPEYLEAVSALGRDLDAYMNAAQSRFRRDSLTWALRPQYADAAKIAELARVEYWWEAVDKGMGVQRGLREKEGWLTMIDTREALNPLSLEQLRGLEFPRADERYIGVWVNRLHEGTVLRFLYAGIPCFIAHSYASEDRTRADARPQVHFHSDFVIGTDLVPSLREGPYQQLARQDAERLDALERSVEGVGRPAAAIPEDEQRSSSLYLEQLGLCIASRPSAPFKLDGWRSKREKAPSAGSSGPSEGSFSFSAPLLTFPSEDRAGAERAKEDRYAHQEPEKRSVHASRVEWIVPPRVAPRRDRSWTRYELDYTDSGREAFIYRGRKYKILKEEEWFDREKGRRIYFDDFQVPPGVVNSDVWGAPVPHFPFITVDGNKEVMALPSYWMYPSRHPRPLDVGRPAIPPEPEELPYKDG</sequence>
<evidence type="ECO:0000256" key="1">
    <source>
        <dbReference type="SAM" id="MobiDB-lite"/>
    </source>
</evidence>
<dbReference type="Proteomes" id="UP001362999">
    <property type="component" value="Unassembled WGS sequence"/>
</dbReference>
<gene>
    <name evidence="2" type="ORF">R3P38DRAFT_2660707</name>
</gene>
<evidence type="ECO:0000313" key="2">
    <source>
        <dbReference type="EMBL" id="KAK6988365.1"/>
    </source>
</evidence>
<feature type="compositionally biased region" description="Low complexity" evidence="1">
    <location>
        <begin position="388"/>
        <end position="401"/>
    </location>
</feature>
<comment type="caution">
    <text evidence="2">The sequence shown here is derived from an EMBL/GenBank/DDBJ whole genome shotgun (WGS) entry which is preliminary data.</text>
</comment>
<keyword evidence="3" id="KW-1185">Reference proteome</keyword>
<reference evidence="2 3" key="1">
    <citation type="journal article" date="2024" name="J Genomics">
        <title>Draft genome sequencing and assembly of Favolaschia claudopus CIRM-BRFM 2984 isolated from oak limbs.</title>
        <authorList>
            <person name="Navarro D."/>
            <person name="Drula E."/>
            <person name="Chaduli D."/>
            <person name="Cazenave R."/>
            <person name="Ahrendt S."/>
            <person name="Wang J."/>
            <person name="Lipzen A."/>
            <person name="Daum C."/>
            <person name="Barry K."/>
            <person name="Grigoriev I.V."/>
            <person name="Favel A."/>
            <person name="Rosso M.N."/>
            <person name="Martin F."/>
        </authorList>
    </citation>
    <scope>NUCLEOTIDE SEQUENCE [LARGE SCALE GENOMIC DNA]</scope>
    <source>
        <strain evidence="2 3">CIRM-BRFM 2984</strain>
    </source>
</reference>
<dbReference type="EMBL" id="JAWWNJ010000123">
    <property type="protein sequence ID" value="KAK6988365.1"/>
    <property type="molecule type" value="Genomic_DNA"/>
</dbReference>
<dbReference type="AlphaFoldDB" id="A0AAV9ZPB1"/>
<organism evidence="2 3">
    <name type="scientific">Favolaschia claudopus</name>
    <dbReference type="NCBI Taxonomy" id="2862362"/>
    <lineage>
        <taxon>Eukaryota</taxon>
        <taxon>Fungi</taxon>
        <taxon>Dikarya</taxon>
        <taxon>Basidiomycota</taxon>
        <taxon>Agaricomycotina</taxon>
        <taxon>Agaricomycetes</taxon>
        <taxon>Agaricomycetidae</taxon>
        <taxon>Agaricales</taxon>
        <taxon>Marasmiineae</taxon>
        <taxon>Mycenaceae</taxon>
        <taxon>Favolaschia</taxon>
    </lineage>
</organism>
<accession>A0AAV9ZPB1</accession>
<feature type="region of interest" description="Disordered" evidence="1">
    <location>
        <begin position="545"/>
        <end position="566"/>
    </location>
</feature>
<protein>
    <submittedName>
        <fullName evidence="2">Uncharacterized protein</fullName>
    </submittedName>
</protein>
<proteinExistence type="predicted"/>
<name>A0AAV9ZPB1_9AGAR</name>
<feature type="non-terminal residue" evidence="2">
    <location>
        <position position="566"/>
    </location>
</feature>
<feature type="compositionally biased region" description="Basic and acidic residues" evidence="1">
    <location>
        <begin position="378"/>
        <end position="387"/>
    </location>
</feature>
<feature type="region of interest" description="Disordered" evidence="1">
    <location>
        <begin position="378"/>
        <end position="401"/>
    </location>
</feature>
<evidence type="ECO:0000313" key="3">
    <source>
        <dbReference type="Proteomes" id="UP001362999"/>
    </source>
</evidence>